<evidence type="ECO:0000256" key="6">
    <source>
        <dbReference type="HAMAP-Rule" id="MF_00018"/>
    </source>
</evidence>
<dbReference type="InterPro" id="IPR001405">
    <property type="entry name" value="UPF0758"/>
</dbReference>
<evidence type="ECO:0000256" key="4">
    <source>
        <dbReference type="ARBA" id="ARBA00022833"/>
    </source>
</evidence>
<dbReference type="Gene3D" id="3.40.140.10">
    <property type="entry name" value="Cytidine Deaminase, domain 2"/>
    <property type="match status" value="1"/>
</dbReference>
<dbReference type="GO" id="GO:0046872">
    <property type="term" value="F:metal ion binding"/>
    <property type="evidence" value="ECO:0007669"/>
    <property type="project" value="UniProtKB-KW"/>
</dbReference>
<dbReference type="EMBL" id="JAVIGA010000032">
    <property type="protein sequence ID" value="MDQ9129220.1"/>
    <property type="molecule type" value="Genomic_DNA"/>
</dbReference>
<dbReference type="PANTHER" id="PTHR30471">
    <property type="entry name" value="DNA REPAIR PROTEIN RADC"/>
    <property type="match status" value="1"/>
</dbReference>
<dbReference type="InterPro" id="IPR037518">
    <property type="entry name" value="MPN"/>
</dbReference>
<evidence type="ECO:0000259" key="7">
    <source>
        <dbReference type="PROSITE" id="PS50249"/>
    </source>
</evidence>
<proteinExistence type="inferred from homology"/>
<dbReference type="PROSITE" id="PS01302">
    <property type="entry name" value="UPF0758"/>
    <property type="match status" value="1"/>
</dbReference>
<dbReference type="PANTHER" id="PTHR30471:SF3">
    <property type="entry name" value="UPF0758 PROTEIN YEES-RELATED"/>
    <property type="match status" value="1"/>
</dbReference>
<evidence type="ECO:0000313" key="10">
    <source>
        <dbReference type="EMBL" id="WMT14702.1"/>
    </source>
</evidence>
<dbReference type="InterPro" id="IPR020891">
    <property type="entry name" value="UPF0758_CS"/>
</dbReference>
<dbReference type="GO" id="GO:0006508">
    <property type="term" value="P:proteolysis"/>
    <property type="evidence" value="ECO:0007669"/>
    <property type="project" value="UniProtKB-KW"/>
</dbReference>
<keyword evidence="2" id="KW-0479">Metal-binding</keyword>
<comment type="similarity">
    <text evidence="6">Belongs to the UPF0758 family. YicR subfamily.</text>
</comment>
<evidence type="ECO:0000256" key="5">
    <source>
        <dbReference type="ARBA" id="ARBA00023049"/>
    </source>
</evidence>
<organism evidence="8 12">
    <name type="scientific">Serratia fonticola</name>
    <dbReference type="NCBI Taxonomy" id="47917"/>
    <lineage>
        <taxon>Bacteria</taxon>
        <taxon>Pseudomonadati</taxon>
        <taxon>Pseudomonadota</taxon>
        <taxon>Gammaproteobacteria</taxon>
        <taxon>Enterobacterales</taxon>
        <taxon>Yersiniaceae</taxon>
        <taxon>Serratia</taxon>
    </lineage>
</organism>
<dbReference type="InterPro" id="IPR046778">
    <property type="entry name" value="UPF0758_N"/>
</dbReference>
<feature type="domain" description="MPN" evidence="7">
    <location>
        <begin position="101"/>
        <end position="227"/>
    </location>
</feature>
<dbReference type="Proteomes" id="UP001224622">
    <property type="component" value="Unassembled WGS sequence"/>
</dbReference>
<reference evidence="8" key="4">
    <citation type="submission" date="2023-08" db="EMBL/GenBank/DDBJ databases">
        <title>The Comparative Genomic Analysis of Yersiniaceae from Polar Regions.</title>
        <authorList>
            <person name="Goncharov A."/>
            <person name="Aslanov B."/>
            <person name="Kolodzhieva V."/>
            <person name="Azarov D."/>
            <person name="Mochov A."/>
            <person name="Lebedeva E."/>
        </authorList>
    </citation>
    <scope>NUCLEOTIDE SEQUENCE</scope>
    <source>
        <strain evidence="8">Vf</strain>
    </source>
</reference>
<accession>A0A1J7WJ90</accession>
<name>A0A1J7WJ90_SERFO</name>
<sequence length="227" mass="25382">MSNQDMSLWPGALAPREKLMRDGAAALSDRELLAIFLRTGLPGVHVSQRAEQLLTHFGSLYHLVSADYEQFHSQKGLGIATYAQLQAISELAFRLFSGPHLLENALLNPKITQHYLHSLLAHHEREVFLVLFLDNQHRVIRHQEMFAGTINSVVVHPREIVRAALKANAAALILAHNHPSGKAEPSHADRLITEQVVNACRLLEIRVLDHLVIGRGECVSFAERGWL</sequence>
<reference evidence="11" key="1">
    <citation type="submission" date="2020-03" db="EMBL/GenBank/DDBJ databases">
        <title>Genome sequences of seven Enterobacteriaceae strains isolated from Canadian wastewater treatment facilities.</title>
        <authorList>
            <person name="Huang H."/>
            <person name="Chmara J.T."/>
            <person name="Duceppe M.-O."/>
        </authorList>
    </citation>
    <scope>NUCLEOTIDE SEQUENCE [LARGE SCALE GENOMIC DNA]</scope>
    <source>
        <strain evidence="11">Biosolid 3</strain>
    </source>
</reference>
<dbReference type="Pfam" id="PF20582">
    <property type="entry name" value="UPF0758_N"/>
    <property type="match status" value="1"/>
</dbReference>
<dbReference type="RefSeq" id="WP_024527869.1">
    <property type="nucleotide sequence ID" value="NZ_CAMKUK010000009.1"/>
</dbReference>
<dbReference type="Proteomes" id="UP000503464">
    <property type="component" value="Chromosome"/>
</dbReference>
<dbReference type="SUPFAM" id="SSF47781">
    <property type="entry name" value="RuvA domain 2-like"/>
    <property type="match status" value="1"/>
</dbReference>
<keyword evidence="4" id="KW-0862">Zinc</keyword>
<dbReference type="InterPro" id="IPR022820">
    <property type="entry name" value="UPF0758_YicR"/>
</dbReference>
<reference evidence="9" key="2">
    <citation type="submission" date="2022-06" db="EMBL/GenBank/DDBJ databases">
        <title>Genome sequences of seven Enterobacteriaceae strains isolated from Canadian wastewater treatment facilities.</title>
        <authorList>
            <person name="Huang H."/>
            <person name="Chmara J.T."/>
            <person name="Duceppe M.-O."/>
        </authorList>
    </citation>
    <scope>NUCLEOTIDE SEQUENCE</scope>
    <source>
        <strain evidence="9">HH13</strain>
    </source>
</reference>
<evidence type="ECO:0000313" key="12">
    <source>
        <dbReference type="Proteomes" id="UP001224622"/>
    </source>
</evidence>
<evidence type="ECO:0000313" key="9">
    <source>
        <dbReference type="EMBL" id="QKJ57118.1"/>
    </source>
</evidence>
<keyword evidence="13" id="KW-1185">Reference proteome</keyword>
<dbReference type="InterPro" id="IPR025657">
    <property type="entry name" value="RadC_JAB"/>
</dbReference>
<dbReference type="SUPFAM" id="SSF102712">
    <property type="entry name" value="JAB1/MPN domain"/>
    <property type="match status" value="1"/>
</dbReference>
<keyword evidence="3" id="KW-0378">Hydrolase</keyword>
<dbReference type="GO" id="GO:0008237">
    <property type="term" value="F:metallopeptidase activity"/>
    <property type="evidence" value="ECO:0007669"/>
    <property type="project" value="UniProtKB-KW"/>
</dbReference>
<keyword evidence="5" id="KW-0482">Metalloprotease</keyword>
<dbReference type="Proteomes" id="UP001235341">
    <property type="component" value="Chromosome"/>
</dbReference>
<evidence type="ECO:0000256" key="2">
    <source>
        <dbReference type="ARBA" id="ARBA00022723"/>
    </source>
</evidence>
<dbReference type="EMBL" id="CP133586">
    <property type="protein sequence ID" value="WMT14702.1"/>
    <property type="molecule type" value="Genomic_DNA"/>
</dbReference>
<evidence type="ECO:0000313" key="8">
    <source>
        <dbReference type="EMBL" id="MDQ9129220.1"/>
    </source>
</evidence>
<evidence type="ECO:0000313" key="11">
    <source>
        <dbReference type="Proteomes" id="UP000503464"/>
    </source>
</evidence>
<dbReference type="NCBIfam" id="NF000642">
    <property type="entry name" value="PRK00024.1"/>
    <property type="match status" value="1"/>
</dbReference>
<dbReference type="HAMAP" id="MF_00018">
    <property type="entry name" value="UPF0758_YicR"/>
    <property type="match status" value="1"/>
</dbReference>
<dbReference type="AlphaFoldDB" id="A0A1J7WJ90"/>
<dbReference type="Pfam" id="PF04002">
    <property type="entry name" value="RadC"/>
    <property type="match status" value="1"/>
</dbReference>
<dbReference type="NCBIfam" id="TIGR00608">
    <property type="entry name" value="radc"/>
    <property type="match status" value="1"/>
</dbReference>
<gene>
    <name evidence="8" type="primary">radC</name>
    <name evidence="9" type="ORF">G9399_00270</name>
    <name evidence="8" type="ORF">RDT67_22635</name>
    <name evidence="10" type="ORF">RFB13_26625</name>
</gene>
<evidence type="ECO:0000256" key="3">
    <source>
        <dbReference type="ARBA" id="ARBA00022801"/>
    </source>
</evidence>
<dbReference type="EMBL" id="CP054160">
    <property type="protein sequence ID" value="QKJ57118.1"/>
    <property type="molecule type" value="Genomic_DNA"/>
</dbReference>
<evidence type="ECO:0000313" key="13">
    <source>
        <dbReference type="Proteomes" id="UP001235341"/>
    </source>
</evidence>
<dbReference type="CDD" id="cd08071">
    <property type="entry name" value="MPN_DUF2466"/>
    <property type="match status" value="1"/>
</dbReference>
<protein>
    <recommendedName>
        <fullName evidence="6">UPF0758 protein G9399_00270</fullName>
    </recommendedName>
</protein>
<keyword evidence="1" id="KW-0645">Protease</keyword>
<dbReference type="PROSITE" id="PS50249">
    <property type="entry name" value="MPN"/>
    <property type="match status" value="1"/>
</dbReference>
<reference evidence="10 13" key="3">
    <citation type="submission" date="2023-08" db="EMBL/GenBank/DDBJ databases">
        <title>Complete Genome and Methylome dissection of Serratia fonticola NEB369.</title>
        <authorList>
            <person name="Fomenkov A."/>
            <person name="Roberts R.D."/>
        </authorList>
    </citation>
    <scope>NUCLEOTIDE SEQUENCE [LARGE SCALE GENOMIC DNA]</scope>
    <source>
        <strain evidence="10 13">NEB369</strain>
    </source>
</reference>
<evidence type="ECO:0000256" key="1">
    <source>
        <dbReference type="ARBA" id="ARBA00022670"/>
    </source>
</evidence>
<dbReference type="InterPro" id="IPR010994">
    <property type="entry name" value="RuvA_2-like"/>
</dbReference>